<keyword evidence="18" id="KW-0378">Hydrolase</keyword>
<evidence type="ECO:0000256" key="12">
    <source>
        <dbReference type="ARBA" id="ARBA00022967"/>
    </source>
</evidence>
<dbReference type="NCBIfam" id="TIGR01026">
    <property type="entry name" value="fliI_yscN"/>
    <property type="match status" value="1"/>
</dbReference>
<dbReference type="GO" id="GO:0005524">
    <property type="term" value="F:ATP binding"/>
    <property type="evidence" value="ECO:0007669"/>
    <property type="project" value="UniProtKB-KW"/>
</dbReference>
<organism evidence="18">
    <name type="scientific">Candidatus Berkiella aquae</name>
    <dbReference type="NCBI Taxonomy" id="295108"/>
    <lineage>
        <taxon>Bacteria</taxon>
        <taxon>Pseudomonadati</taxon>
        <taxon>Pseudomonadota</taxon>
        <taxon>Gammaproteobacteria</taxon>
        <taxon>Candidatus Berkiellales</taxon>
        <taxon>Candidatus Berkiellaceae</taxon>
        <taxon>Candidatus Berkiella</taxon>
    </lineage>
</organism>
<keyword evidence="12" id="KW-1278">Translocase</keyword>
<dbReference type="RefSeq" id="WP_075065876.1">
    <property type="nucleotide sequence ID" value="NZ_LKAJ02000001.1"/>
</dbReference>
<dbReference type="PANTHER" id="PTHR15184:SF81">
    <property type="entry name" value="FLAGELLUM-SPECIFIC ATP SYNTHASE"/>
    <property type="match status" value="1"/>
</dbReference>
<dbReference type="AlphaFoldDB" id="A0A0Q9YX01"/>
<keyword evidence="6" id="KW-0963">Cytoplasm</keyword>
<evidence type="ECO:0000313" key="18">
    <source>
        <dbReference type="EMBL" id="KRG21492.1"/>
    </source>
</evidence>
<reference evidence="19" key="2">
    <citation type="journal article" date="2016" name="Genome Announc.">
        <title>Draft Genome Sequences of Two Novel Amoeba-Resistant Intranuclear Bacteria, 'Candidatus Berkiella cookevillensis' and 'Candidatus Berkiella aquae'.</title>
        <authorList>
            <person name="Mehari Y.T."/>
            <person name="Arivett B.A."/>
            <person name="Farone A.L."/>
            <person name="Gunderson J.H."/>
            <person name="Farone M.B."/>
        </authorList>
    </citation>
    <scope>NUCLEOTIDE SEQUENCE</scope>
    <source>
        <strain evidence="19">HT99</strain>
    </source>
</reference>
<evidence type="ECO:0000256" key="9">
    <source>
        <dbReference type="ARBA" id="ARBA00022795"/>
    </source>
</evidence>
<dbReference type="InterPro" id="IPR040627">
    <property type="entry name" value="T3SS_ATPase_C"/>
</dbReference>
<accession>A0A0Q9YX01</accession>
<dbReference type="InterPro" id="IPR020003">
    <property type="entry name" value="ATPase_a/bsu_AS"/>
</dbReference>
<keyword evidence="15" id="KW-0066">ATP synthesis</keyword>
<dbReference type="CDD" id="cd01136">
    <property type="entry name" value="ATPase_flagellum-secretory_path_III"/>
    <property type="match status" value="1"/>
</dbReference>
<dbReference type="Proteomes" id="UP000051497">
    <property type="component" value="Unassembled WGS sequence"/>
</dbReference>
<keyword evidence="11" id="KW-0653">Protein transport</keyword>
<keyword evidence="10" id="KW-0067">ATP-binding</keyword>
<dbReference type="GO" id="GO:0044781">
    <property type="term" value="P:bacterial-type flagellum organization"/>
    <property type="evidence" value="ECO:0007669"/>
    <property type="project" value="UniProtKB-KW"/>
</dbReference>
<dbReference type="EC" id="7.1.2.2" evidence="3"/>
<evidence type="ECO:0000313" key="20">
    <source>
        <dbReference type="Proteomes" id="UP000051497"/>
    </source>
</evidence>
<evidence type="ECO:0000256" key="7">
    <source>
        <dbReference type="ARBA" id="ARBA00022741"/>
    </source>
</evidence>
<protein>
    <recommendedName>
        <fullName evidence="4">Flagellum-specific ATP synthase</fullName>
        <ecNumber evidence="3">7.1.2.2</ecNumber>
    </recommendedName>
</protein>
<evidence type="ECO:0000256" key="16">
    <source>
        <dbReference type="ARBA" id="ARBA00034006"/>
    </source>
</evidence>
<dbReference type="InterPro" id="IPR050053">
    <property type="entry name" value="ATPase_alpha/beta_chains"/>
</dbReference>
<dbReference type="EMBL" id="LKAJ01000004">
    <property type="protein sequence ID" value="KRG21492.1"/>
    <property type="molecule type" value="Genomic_DNA"/>
</dbReference>
<dbReference type="OrthoDB" id="9148544at2"/>
<comment type="catalytic activity">
    <reaction evidence="16">
        <text>ATP + H2O + cellular proteinSide 1 = ADP + phosphate + cellular proteinSide 2.</text>
        <dbReference type="EC" id="7.4.2.8"/>
    </reaction>
</comment>
<keyword evidence="9" id="KW-1005">Bacterial flagellum biogenesis</keyword>
<keyword evidence="5" id="KW-0813">Transport</keyword>
<dbReference type="PANTHER" id="PTHR15184">
    <property type="entry name" value="ATP SYNTHASE"/>
    <property type="match status" value="1"/>
</dbReference>
<dbReference type="GO" id="GO:0046933">
    <property type="term" value="F:proton-transporting ATP synthase activity, rotational mechanism"/>
    <property type="evidence" value="ECO:0007669"/>
    <property type="project" value="TreeGrafter"/>
</dbReference>
<comment type="caution">
    <text evidence="18">The sequence shown here is derived from an EMBL/GenBank/DDBJ whole genome shotgun (WGS) entry which is preliminary data.</text>
</comment>
<evidence type="ECO:0000256" key="11">
    <source>
        <dbReference type="ARBA" id="ARBA00022927"/>
    </source>
</evidence>
<evidence type="ECO:0000259" key="17">
    <source>
        <dbReference type="SMART" id="SM00382"/>
    </source>
</evidence>
<dbReference type="GO" id="GO:0008564">
    <property type="term" value="F:protein-exporting ATPase activity"/>
    <property type="evidence" value="ECO:0007669"/>
    <property type="project" value="UniProtKB-EC"/>
</dbReference>
<evidence type="ECO:0000256" key="2">
    <source>
        <dbReference type="ARBA" id="ARBA00008936"/>
    </source>
</evidence>
<dbReference type="GO" id="GO:0005737">
    <property type="term" value="C:cytoplasm"/>
    <property type="evidence" value="ECO:0007669"/>
    <property type="project" value="UniProtKB-SubCell"/>
</dbReference>
<keyword evidence="7" id="KW-0547">Nucleotide-binding</keyword>
<evidence type="ECO:0000256" key="6">
    <source>
        <dbReference type="ARBA" id="ARBA00022490"/>
    </source>
</evidence>
<feature type="domain" description="AAA+ ATPase" evidence="17">
    <location>
        <begin position="150"/>
        <end position="333"/>
    </location>
</feature>
<gene>
    <name evidence="18" type="primary">fliI</name>
    <name evidence="19" type="ORF">HT99x_008245</name>
    <name evidence="18" type="ORF">HT99x_01244</name>
</gene>
<dbReference type="PROSITE" id="PS00152">
    <property type="entry name" value="ATPASE_ALPHA_BETA"/>
    <property type="match status" value="1"/>
</dbReference>
<dbReference type="FunFam" id="3.40.50.12240:FF:000002">
    <property type="entry name" value="Flagellum-specific ATP synthase FliI"/>
    <property type="match status" value="1"/>
</dbReference>
<evidence type="ECO:0000256" key="4">
    <source>
        <dbReference type="ARBA" id="ARBA00020580"/>
    </source>
</evidence>
<dbReference type="STRING" id="295108.HT99x_01244"/>
<dbReference type="SMART" id="SM00382">
    <property type="entry name" value="AAA"/>
    <property type="match status" value="1"/>
</dbReference>
<dbReference type="InterPro" id="IPR027417">
    <property type="entry name" value="P-loop_NTPase"/>
</dbReference>
<dbReference type="Gene3D" id="3.40.50.12240">
    <property type="match status" value="1"/>
</dbReference>
<comment type="subcellular location">
    <subcellularLocation>
        <location evidence="1">Cytoplasm</location>
    </subcellularLocation>
</comment>
<reference evidence="19" key="3">
    <citation type="submission" date="2021-06" db="EMBL/GenBank/DDBJ databases">
        <title>Genomic Description and Analysis of Intracellular Bacteria, Candidatus Berkiella cookevillensis and Candidatus Berkiella aquae.</title>
        <authorList>
            <person name="Kidane D.T."/>
            <person name="Mehari Y.T."/>
            <person name="Rice F.C."/>
            <person name="Arivett B.A."/>
            <person name="Farone A.L."/>
            <person name="Berk S.G."/>
            <person name="Farone M.B."/>
        </authorList>
    </citation>
    <scope>NUCLEOTIDE SEQUENCE</scope>
    <source>
        <strain evidence="19">HT99</strain>
    </source>
</reference>
<dbReference type="PATRIC" id="fig|1590043.3.peg.1260"/>
<evidence type="ECO:0000256" key="3">
    <source>
        <dbReference type="ARBA" id="ARBA00012473"/>
    </source>
</evidence>
<comment type="similarity">
    <text evidence="2">Belongs to the ATPase alpha/beta chains family.</text>
</comment>
<dbReference type="InterPro" id="IPR003593">
    <property type="entry name" value="AAA+_ATPase"/>
</dbReference>
<evidence type="ECO:0000256" key="8">
    <source>
        <dbReference type="ARBA" id="ARBA00022781"/>
    </source>
</evidence>
<keyword evidence="14" id="KW-1006">Bacterial flagellum protein export</keyword>
<dbReference type="GO" id="GO:0030254">
    <property type="term" value="P:protein secretion by the type III secretion system"/>
    <property type="evidence" value="ECO:0007669"/>
    <property type="project" value="InterPro"/>
</dbReference>
<dbReference type="GO" id="GO:0030257">
    <property type="term" value="C:type III protein secretion system complex"/>
    <property type="evidence" value="ECO:0007669"/>
    <property type="project" value="InterPro"/>
</dbReference>
<dbReference type="SUPFAM" id="SSF52540">
    <property type="entry name" value="P-loop containing nucleoside triphosphate hydrolases"/>
    <property type="match status" value="1"/>
</dbReference>
<evidence type="ECO:0000256" key="1">
    <source>
        <dbReference type="ARBA" id="ARBA00004496"/>
    </source>
</evidence>
<proteinExistence type="inferred from homology"/>
<name>A0A0Q9YX01_9GAMM</name>
<dbReference type="Pfam" id="PF00006">
    <property type="entry name" value="ATP-synt_ab"/>
    <property type="match status" value="1"/>
</dbReference>
<evidence type="ECO:0000256" key="5">
    <source>
        <dbReference type="ARBA" id="ARBA00022448"/>
    </source>
</evidence>
<evidence type="ECO:0000313" key="19">
    <source>
        <dbReference type="EMBL" id="MCS5711423.1"/>
    </source>
</evidence>
<keyword evidence="20" id="KW-1185">Reference proteome</keyword>
<evidence type="ECO:0000256" key="13">
    <source>
        <dbReference type="ARBA" id="ARBA00023065"/>
    </source>
</evidence>
<sequence length="439" mass="47824">MQFPNLSQLTPFTVYGKVHKVSGYLIEATGLKAKVGTLCQIDCAPLPVQAEVIGFKSDVTYLMSADELRGILPGAEVTQLDTYAKVPIGEGLLGRVIDSTGLPLDSLGELKGIERVPLHFEPINPLQRAPIRHAMDVGVKAINGLLTLGIGQRMGLFAGTGVGKSILLGMITQFCQADIVVISLVGERGREVKEFIEENIGVAGLHKAVIVAAPADSSPLARVKAAETATFIAEYFKNKKKRVLLLMDSLTRYGQALRELGLALGEPPTNKGYPPSVFARIPKLVERAGNGINEDSSITGIYTVLAEGDDVQDPIVDCARGILDGHIMLTRQLAEQGHYPAIDIEQSISRVMDKVVPAEQVQLARTFKKSYAKYQQNRDFIMIGAYQKGNDPEMDMILEKKPKLFAFLQQDKSIHVDLKQTADMLREFASLAMIPVATK</sequence>
<evidence type="ECO:0000256" key="15">
    <source>
        <dbReference type="ARBA" id="ARBA00023310"/>
    </source>
</evidence>
<reference evidence="18" key="1">
    <citation type="submission" date="2015-09" db="EMBL/GenBank/DDBJ databases">
        <title>Draft Genome Sequences of Two Novel Amoeba-resistant Intranuclear Bacteria, Candidatus Berkiella cookevillensis and Candidatus Berkiella aquae.</title>
        <authorList>
            <person name="Mehari Y.T."/>
            <person name="Arivett B.A."/>
            <person name="Farone A.L."/>
            <person name="Gunderson J.H."/>
            <person name="Farone M.B."/>
        </authorList>
    </citation>
    <scope>NUCLEOTIDE SEQUENCE [LARGE SCALE GENOMIC DNA]</scope>
    <source>
        <strain evidence="18">HT99</strain>
    </source>
</reference>
<dbReference type="InterPro" id="IPR000194">
    <property type="entry name" value="ATPase_F1/V1/A1_a/bsu_nucl-bd"/>
</dbReference>
<keyword evidence="13" id="KW-0406">Ion transport</keyword>
<evidence type="ECO:0000256" key="14">
    <source>
        <dbReference type="ARBA" id="ARBA00023225"/>
    </source>
</evidence>
<dbReference type="InterPro" id="IPR005714">
    <property type="entry name" value="ATPase_T3SS_FliI/YscN"/>
</dbReference>
<dbReference type="Pfam" id="PF18269">
    <property type="entry name" value="T3SS_ATPase_C"/>
    <property type="match status" value="1"/>
</dbReference>
<keyword evidence="8" id="KW-0375">Hydrogen ion transport</keyword>
<dbReference type="CDD" id="cd18117">
    <property type="entry name" value="ATP-synt_flagellum-secretory_path_III_N"/>
    <property type="match status" value="1"/>
</dbReference>
<dbReference type="GO" id="GO:0016887">
    <property type="term" value="F:ATP hydrolysis activity"/>
    <property type="evidence" value="ECO:0007669"/>
    <property type="project" value="InterPro"/>
</dbReference>
<evidence type="ECO:0000256" key="10">
    <source>
        <dbReference type="ARBA" id="ARBA00022840"/>
    </source>
</evidence>
<dbReference type="EMBL" id="LKAJ02000001">
    <property type="protein sequence ID" value="MCS5711423.1"/>
    <property type="molecule type" value="Genomic_DNA"/>
</dbReference>